<dbReference type="InParanoid" id="A0A2H3D7A0"/>
<protein>
    <submittedName>
        <fullName evidence="1">Uncharacterized protein</fullName>
    </submittedName>
</protein>
<name>A0A2H3D7A0_ARMGA</name>
<reference evidence="2" key="1">
    <citation type="journal article" date="2017" name="Nat. Ecol. Evol.">
        <title>Genome expansion and lineage-specific genetic innovations in the forest pathogenic fungi Armillaria.</title>
        <authorList>
            <person name="Sipos G."/>
            <person name="Prasanna A.N."/>
            <person name="Walter M.C."/>
            <person name="O'Connor E."/>
            <person name="Balint B."/>
            <person name="Krizsan K."/>
            <person name="Kiss B."/>
            <person name="Hess J."/>
            <person name="Varga T."/>
            <person name="Slot J."/>
            <person name="Riley R."/>
            <person name="Boka B."/>
            <person name="Rigling D."/>
            <person name="Barry K."/>
            <person name="Lee J."/>
            <person name="Mihaltcheva S."/>
            <person name="LaButti K."/>
            <person name="Lipzen A."/>
            <person name="Waldron R."/>
            <person name="Moloney N.M."/>
            <person name="Sperisen C."/>
            <person name="Kredics L."/>
            <person name="Vagvoelgyi C."/>
            <person name="Patrignani A."/>
            <person name="Fitzpatrick D."/>
            <person name="Nagy I."/>
            <person name="Doyle S."/>
            <person name="Anderson J.B."/>
            <person name="Grigoriev I.V."/>
            <person name="Gueldener U."/>
            <person name="Muensterkoetter M."/>
            <person name="Nagy L.G."/>
        </authorList>
    </citation>
    <scope>NUCLEOTIDE SEQUENCE [LARGE SCALE GENOMIC DNA]</scope>
    <source>
        <strain evidence="2">Ar21-2</strain>
    </source>
</reference>
<proteinExistence type="predicted"/>
<dbReference type="AlphaFoldDB" id="A0A2H3D7A0"/>
<accession>A0A2H3D7A0</accession>
<sequence length="162" mass="17779">MGRARNSLNEILCRQTCPYSRPAPVATRLAHGAPSASLVSPKPTYFAIRVRHENLRIQTLSSLNHSPTSHRSLMVSPRQTVLCRSGLAPNIADPNAVLSLPWTLLFTDARGGQKLRLPRDEEARCIEIQLITGTASVIRINSAWMSIPDSVTPAISSNQSWT</sequence>
<dbReference type="EMBL" id="KZ293663">
    <property type="protein sequence ID" value="PBK91115.1"/>
    <property type="molecule type" value="Genomic_DNA"/>
</dbReference>
<dbReference type="Proteomes" id="UP000217790">
    <property type="component" value="Unassembled WGS sequence"/>
</dbReference>
<evidence type="ECO:0000313" key="1">
    <source>
        <dbReference type="EMBL" id="PBK91115.1"/>
    </source>
</evidence>
<gene>
    <name evidence="1" type="ORF">ARMGADRAFT_287567</name>
</gene>
<evidence type="ECO:0000313" key="2">
    <source>
        <dbReference type="Proteomes" id="UP000217790"/>
    </source>
</evidence>
<organism evidence="1 2">
    <name type="scientific">Armillaria gallica</name>
    <name type="common">Bulbous honey fungus</name>
    <name type="synonym">Armillaria bulbosa</name>
    <dbReference type="NCBI Taxonomy" id="47427"/>
    <lineage>
        <taxon>Eukaryota</taxon>
        <taxon>Fungi</taxon>
        <taxon>Dikarya</taxon>
        <taxon>Basidiomycota</taxon>
        <taxon>Agaricomycotina</taxon>
        <taxon>Agaricomycetes</taxon>
        <taxon>Agaricomycetidae</taxon>
        <taxon>Agaricales</taxon>
        <taxon>Marasmiineae</taxon>
        <taxon>Physalacriaceae</taxon>
        <taxon>Armillaria</taxon>
    </lineage>
</organism>
<keyword evidence="2" id="KW-1185">Reference proteome</keyword>